<gene>
    <name evidence="1" type="ORF">CHR53_23880</name>
</gene>
<dbReference type="Proteomes" id="UP000282892">
    <property type="component" value="Chromosome"/>
</dbReference>
<protein>
    <submittedName>
        <fullName evidence="1">Uncharacterized protein</fullName>
    </submittedName>
</protein>
<dbReference type="OrthoDB" id="2924657at2"/>
<dbReference type="AlphaFoldDB" id="A0A3Q9QZL1"/>
<dbReference type="KEGG" id="nmk:CHR53_23880"/>
<reference evidence="1 2" key="1">
    <citation type="submission" date="2017-07" db="EMBL/GenBank/DDBJ databases">
        <title>The complete genome sequence of Bacillus mesonae strain H20-5, an efficient strain improving plant abiotic stress resistance.</title>
        <authorList>
            <person name="Kim S.Y."/>
            <person name="Song H."/>
            <person name="Sang M.K."/>
            <person name="Weon H.-Y."/>
            <person name="Song J."/>
        </authorList>
    </citation>
    <scope>NUCLEOTIDE SEQUENCE [LARGE SCALE GENOMIC DNA]</scope>
    <source>
        <strain evidence="1 2">H20-5</strain>
    </source>
</reference>
<organism evidence="1 2">
    <name type="scientific">Neobacillus mesonae</name>
    <dbReference type="NCBI Taxonomy" id="1193713"/>
    <lineage>
        <taxon>Bacteria</taxon>
        <taxon>Bacillati</taxon>
        <taxon>Bacillota</taxon>
        <taxon>Bacilli</taxon>
        <taxon>Bacillales</taxon>
        <taxon>Bacillaceae</taxon>
        <taxon>Neobacillus</taxon>
    </lineage>
</organism>
<accession>A0A3Q9QZL1</accession>
<name>A0A3Q9QZL1_9BACI</name>
<keyword evidence="2" id="KW-1185">Reference proteome</keyword>
<dbReference type="EMBL" id="CP022572">
    <property type="protein sequence ID" value="AZU64050.1"/>
    <property type="molecule type" value="Genomic_DNA"/>
</dbReference>
<evidence type="ECO:0000313" key="1">
    <source>
        <dbReference type="EMBL" id="AZU64050.1"/>
    </source>
</evidence>
<dbReference type="RefSeq" id="WP_066387816.1">
    <property type="nucleotide sequence ID" value="NZ_CP022572.1"/>
</dbReference>
<evidence type="ECO:0000313" key="2">
    <source>
        <dbReference type="Proteomes" id="UP000282892"/>
    </source>
</evidence>
<sequence>MKLSLGDITISSIGKSSAVFLGKKNTLRQFQNESFVNEVIGSVSGTENTLKQGIMIKNKVKEG</sequence>
<proteinExistence type="predicted"/>
<dbReference type="STRING" id="1193713.GCA_001636315_01672"/>